<dbReference type="EMBL" id="CP121694">
    <property type="protein sequence ID" value="WRO21126.1"/>
    <property type="molecule type" value="Genomic_DNA"/>
</dbReference>
<reference evidence="6 7" key="1">
    <citation type="submission" date="2023-04" db="EMBL/GenBank/DDBJ databases">
        <authorList>
            <person name="Hsu D."/>
        </authorList>
    </citation>
    <scope>NUCLEOTIDE SEQUENCE [LARGE SCALE GENOMIC DNA]</scope>
    <source>
        <strain evidence="6 7">MK1</strain>
    </source>
</reference>
<dbReference type="PROSITE" id="PS50893">
    <property type="entry name" value="ABC_TRANSPORTER_2"/>
    <property type="match status" value="1"/>
</dbReference>
<dbReference type="RefSeq" id="WP_366923983.1">
    <property type="nucleotide sequence ID" value="NZ_CP121694.1"/>
</dbReference>
<keyword evidence="2" id="KW-0813">Transport</keyword>
<accession>A0AAU0ULQ6</accession>
<dbReference type="KEGG" id="dbc:MFMK1_000921"/>
<keyword evidence="7" id="KW-1185">Reference proteome</keyword>
<comment type="similarity">
    <text evidence="1">Belongs to the ABC transporter superfamily.</text>
</comment>
<dbReference type="GO" id="GO:0005524">
    <property type="term" value="F:ATP binding"/>
    <property type="evidence" value="ECO:0007669"/>
    <property type="project" value="UniProtKB-KW"/>
</dbReference>
<dbReference type="SMART" id="SM00382">
    <property type="entry name" value="AAA"/>
    <property type="match status" value="1"/>
</dbReference>
<evidence type="ECO:0000256" key="4">
    <source>
        <dbReference type="ARBA" id="ARBA00022840"/>
    </source>
</evidence>
<dbReference type="GO" id="GO:0016887">
    <property type="term" value="F:ATP hydrolysis activity"/>
    <property type="evidence" value="ECO:0007669"/>
    <property type="project" value="InterPro"/>
</dbReference>
<dbReference type="InterPro" id="IPR027417">
    <property type="entry name" value="P-loop_NTPase"/>
</dbReference>
<feature type="domain" description="ABC transporter" evidence="5">
    <location>
        <begin position="8"/>
        <end position="238"/>
    </location>
</feature>
<sequence length="325" mass="35929">MSIGENIITATNLVKKFAELEAVKGLNLTVYRGECFGLLGPNGAGKTSFVKMVHGFSPVTSGTLEVFGRDINSYGREIKAKIGVVPQEDNLDPELTVFNNLLVYAGYFRINKKTARERAAEILEFMELTGKSGSLVDQLSGGLKRRLTIGRALINRPELLILDEPTTGLDPYARHLVWQRLRKLKKMGITMLLTTHYLEEASQLCDRLIILHKGEILEEGAPLELIERHVGGQALELGVKPEEHSLLLERAGELLKAHHVLGDILILFTNSGSELEERIASGAQSLGVSLSSRRLRSTNLEDVYLKLTGETFKDNPGEYGDGEHE</sequence>
<protein>
    <submittedName>
        <fullName evidence="6">ABC transporter ATP-binding protein</fullName>
    </submittedName>
</protein>
<dbReference type="InterPro" id="IPR003439">
    <property type="entry name" value="ABC_transporter-like_ATP-bd"/>
</dbReference>
<dbReference type="InterPro" id="IPR003593">
    <property type="entry name" value="AAA+_ATPase"/>
</dbReference>
<gene>
    <name evidence="6" type="ORF">MFMK1_000921</name>
</gene>
<evidence type="ECO:0000313" key="7">
    <source>
        <dbReference type="Proteomes" id="UP001329915"/>
    </source>
</evidence>
<dbReference type="InterPro" id="IPR050763">
    <property type="entry name" value="ABC_transporter_ATP-binding"/>
</dbReference>
<dbReference type="PANTHER" id="PTHR42711">
    <property type="entry name" value="ABC TRANSPORTER ATP-BINDING PROTEIN"/>
    <property type="match status" value="1"/>
</dbReference>
<name>A0AAU0ULQ6_9FIRM</name>
<dbReference type="AlphaFoldDB" id="A0AAU0ULQ6"/>
<evidence type="ECO:0000256" key="1">
    <source>
        <dbReference type="ARBA" id="ARBA00005417"/>
    </source>
</evidence>
<evidence type="ECO:0000256" key="2">
    <source>
        <dbReference type="ARBA" id="ARBA00022448"/>
    </source>
</evidence>
<dbReference type="PANTHER" id="PTHR42711:SF5">
    <property type="entry name" value="ABC TRANSPORTER ATP-BINDING PROTEIN NATA"/>
    <property type="match status" value="1"/>
</dbReference>
<evidence type="ECO:0000259" key="5">
    <source>
        <dbReference type="PROSITE" id="PS50893"/>
    </source>
</evidence>
<dbReference type="Proteomes" id="UP001329915">
    <property type="component" value="Chromosome"/>
</dbReference>
<evidence type="ECO:0000313" key="6">
    <source>
        <dbReference type="EMBL" id="WRO21126.1"/>
    </source>
</evidence>
<dbReference type="Pfam" id="PF00005">
    <property type="entry name" value="ABC_tran"/>
    <property type="match status" value="1"/>
</dbReference>
<dbReference type="SUPFAM" id="SSF52540">
    <property type="entry name" value="P-loop containing nucleoside triphosphate hydrolases"/>
    <property type="match status" value="1"/>
</dbReference>
<keyword evidence="4 6" id="KW-0067">ATP-binding</keyword>
<proteinExistence type="inferred from homology"/>
<evidence type="ECO:0000256" key="3">
    <source>
        <dbReference type="ARBA" id="ARBA00022741"/>
    </source>
</evidence>
<keyword evidence="3" id="KW-0547">Nucleotide-binding</keyword>
<dbReference type="Gene3D" id="3.40.50.300">
    <property type="entry name" value="P-loop containing nucleotide triphosphate hydrolases"/>
    <property type="match status" value="1"/>
</dbReference>
<organism evidence="6 7">
    <name type="scientific">Metallumcola ferriviriculae</name>
    <dbReference type="NCBI Taxonomy" id="3039180"/>
    <lineage>
        <taxon>Bacteria</taxon>
        <taxon>Bacillati</taxon>
        <taxon>Bacillota</taxon>
        <taxon>Clostridia</taxon>
        <taxon>Neomoorellales</taxon>
        <taxon>Desulfitibacteraceae</taxon>
        <taxon>Metallumcola</taxon>
    </lineage>
</organism>